<comment type="subcellular location">
    <subcellularLocation>
        <location evidence="1 7">Cytoplasm</location>
    </subcellularLocation>
</comment>
<gene>
    <name evidence="8" type="ORF">H4R18_004129</name>
</gene>
<comment type="similarity">
    <text evidence="2 7">Belongs to the SRP14 family.</text>
</comment>
<dbReference type="AlphaFoldDB" id="A0A9W8HCL4"/>
<dbReference type="Pfam" id="PF02290">
    <property type="entry name" value="SRP14"/>
    <property type="match status" value="1"/>
</dbReference>
<feature type="non-terminal residue" evidence="8">
    <location>
        <position position="143"/>
    </location>
</feature>
<dbReference type="SUPFAM" id="SSF54762">
    <property type="entry name" value="Signal recognition particle alu RNA binding heterodimer, SRP9/14"/>
    <property type="match status" value="1"/>
</dbReference>
<evidence type="ECO:0000313" key="9">
    <source>
        <dbReference type="Proteomes" id="UP001140217"/>
    </source>
</evidence>
<evidence type="ECO:0000256" key="5">
    <source>
        <dbReference type="ARBA" id="ARBA00023135"/>
    </source>
</evidence>
<dbReference type="InterPro" id="IPR009018">
    <property type="entry name" value="Signal_recog_particle_SRP9/14"/>
</dbReference>
<dbReference type="GO" id="GO:0030942">
    <property type="term" value="F:endoplasmic reticulum signal peptide binding"/>
    <property type="evidence" value="ECO:0007669"/>
    <property type="project" value="UniProtKB-UniRule"/>
</dbReference>
<proteinExistence type="inferred from homology"/>
<evidence type="ECO:0000256" key="7">
    <source>
        <dbReference type="RuleBase" id="RU368100"/>
    </source>
</evidence>
<evidence type="ECO:0000256" key="1">
    <source>
        <dbReference type="ARBA" id="ARBA00004496"/>
    </source>
</evidence>
<reference evidence="8" key="1">
    <citation type="submission" date="2022-07" db="EMBL/GenBank/DDBJ databases">
        <title>Phylogenomic reconstructions and comparative analyses of Kickxellomycotina fungi.</title>
        <authorList>
            <person name="Reynolds N.K."/>
            <person name="Stajich J.E."/>
            <person name="Barry K."/>
            <person name="Grigoriev I.V."/>
            <person name="Crous P."/>
            <person name="Smith M.E."/>
        </authorList>
    </citation>
    <scope>NUCLEOTIDE SEQUENCE</scope>
    <source>
        <strain evidence="8">NBRC 105414</strain>
    </source>
</reference>
<evidence type="ECO:0000313" key="8">
    <source>
        <dbReference type="EMBL" id="KAJ2779254.1"/>
    </source>
</evidence>
<evidence type="ECO:0000256" key="6">
    <source>
        <dbReference type="ARBA" id="ARBA00023274"/>
    </source>
</evidence>
<comment type="caution">
    <text evidence="8">The sequence shown here is derived from an EMBL/GenBank/DDBJ whole genome shotgun (WGS) entry which is preliminary data.</text>
</comment>
<dbReference type="Gene3D" id="3.30.720.10">
    <property type="entry name" value="Signal recognition particle alu RNA binding heterodimer, srp9/1"/>
    <property type="match status" value="1"/>
</dbReference>
<dbReference type="GO" id="GO:0006614">
    <property type="term" value="P:SRP-dependent cotranslational protein targeting to membrane"/>
    <property type="evidence" value="ECO:0007669"/>
    <property type="project" value="UniProtKB-UniRule"/>
</dbReference>
<dbReference type="GO" id="GO:0008312">
    <property type="term" value="F:7S RNA binding"/>
    <property type="evidence" value="ECO:0007669"/>
    <property type="project" value="UniProtKB-UniRule"/>
</dbReference>
<dbReference type="EMBL" id="JANBUL010000186">
    <property type="protein sequence ID" value="KAJ2779254.1"/>
    <property type="molecule type" value="Genomic_DNA"/>
</dbReference>
<keyword evidence="6 7" id="KW-0687">Ribonucleoprotein</keyword>
<name>A0A9W8HCL4_9FUNG</name>
<protein>
    <recommendedName>
        <fullName evidence="7">Signal recognition particle subunit SRP14</fullName>
    </recommendedName>
    <alternativeName>
        <fullName evidence="7">Signal recognition particle 14 kDa protein</fullName>
    </alternativeName>
</protein>
<evidence type="ECO:0000256" key="3">
    <source>
        <dbReference type="ARBA" id="ARBA00022490"/>
    </source>
</evidence>
<dbReference type="OrthoDB" id="19209at2759"/>
<keyword evidence="4 7" id="KW-0694">RNA-binding</keyword>
<dbReference type="GO" id="GO:0005786">
    <property type="term" value="C:signal recognition particle, endoplasmic reticulum targeting"/>
    <property type="evidence" value="ECO:0007669"/>
    <property type="project" value="UniProtKB-UniRule"/>
</dbReference>
<dbReference type="Proteomes" id="UP001140217">
    <property type="component" value="Unassembled WGS sequence"/>
</dbReference>
<keyword evidence="9" id="KW-1185">Reference proteome</keyword>
<evidence type="ECO:0000256" key="4">
    <source>
        <dbReference type="ARBA" id="ARBA00022884"/>
    </source>
</evidence>
<evidence type="ECO:0000256" key="2">
    <source>
        <dbReference type="ARBA" id="ARBA00010349"/>
    </source>
</evidence>
<organism evidence="8 9">
    <name type="scientific">Coemansia javaensis</name>
    <dbReference type="NCBI Taxonomy" id="2761396"/>
    <lineage>
        <taxon>Eukaryota</taxon>
        <taxon>Fungi</taxon>
        <taxon>Fungi incertae sedis</taxon>
        <taxon>Zoopagomycota</taxon>
        <taxon>Kickxellomycotina</taxon>
        <taxon>Kickxellomycetes</taxon>
        <taxon>Kickxellales</taxon>
        <taxon>Kickxellaceae</taxon>
        <taxon>Coemansia</taxon>
    </lineage>
</organism>
<comment type="function">
    <text evidence="7">Component of the signal recognition particle (SRP) complex, a ribonucleoprotein complex that mediates the cotranslational targeting of secretory and membrane proteins to the endoplasmic reticulum (ER).</text>
</comment>
<comment type="subunit">
    <text evidence="7">Component of a fungal signal recognition particle (SRP) complex that consists of a 7SL RNA molecule (scR1) and at least six protein subunits: SRP72, SRP68, SRP54, SEC65, SRP21 and SRP14.</text>
</comment>
<accession>A0A9W8HCL4</accession>
<dbReference type="PANTHER" id="PTHR12013">
    <property type="entry name" value="SIGNAL RECOGNITION PARTICLE 14 KD PROTEIN"/>
    <property type="match status" value="1"/>
</dbReference>
<dbReference type="InterPro" id="IPR003210">
    <property type="entry name" value="Signal_recog_particle_SRP14"/>
</dbReference>
<keyword evidence="3 7" id="KW-0963">Cytoplasm</keyword>
<sequence length="143" mass="15260">FLAALAGLFASTKEAGSVALTLKRYDYQGVKEERQKKRARQAPGEEALRLLAGSMSLEDKEYATLVRAATDKKKLSTLVAPAALDEFLARYHGLLLSSVDSIRKSDRLRRKKKAIMAKKKQKAAQAAAAAAAAASASASAPVV</sequence>
<keyword evidence="5 7" id="KW-0733">Signal recognition particle</keyword>